<sequence>MALCKSTIRVGRLYEVGALKNVLKISGRYKSLLSLWSSTCIINLISASQRRNYGSSNEIYLLKGFGYNTVDSSGIGLVIYQEPVSSSCYEKHQVIVLRTGQMHLSGWCQKALSFFSSLP</sequence>
<accession>A0AAP0RAG4</accession>
<evidence type="ECO:0000313" key="2">
    <source>
        <dbReference type="Proteomes" id="UP001415857"/>
    </source>
</evidence>
<reference evidence="1 2" key="1">
    <citation type="journal article" date="2024" name="Plant J.">
        <title>Genome sequences and population genomics reveal climatic adaptation and genomic divergence between two closely related sweetgum species.</title>
        <authorList>
            <person name="Xu W.Q."/>
            <person name="Ren C.Q."/>
            <person name="Zhang X.Y."/>
            <person name="Comes H.P."/>
            <person name="Liu X.H."/>
            <person name="Li Y.G."/>
            <person name="Kettle C.J."/>
            <person name="Jalonen R."/>
            <person name="Gaisberger H."/>
            <person name="Ma Y.Z."/>
            <person name="Qiu Y.X."/>
        </authorList>
    </citation>
    <scope>NUCLEOTIDE SEQUENCE [LARGE SCALE GENOMIC DNA]</scope>
    <source>
        <strain evidence="1">Hangzhou</strain>
    </source>
</reference>
<name>A0AAP0RAG4_LIQFO</name>
<dbReference type="AlphaFoldDB" id="A0AAP0RAG4"/>
<gene>
    <name evidence="1" type="ORF">L1049_018724</name>
</gene>
<keyword evidence="2" id="KW-1185">Reference proteome</keyword>
<evidence type="ECO:0000313" key="1">
    <source>
        <dbReference type="EMBL" id="KAK9273912.1"/>
    </source>
</evidence>
<proteinExistence type="predicted"/>
<protein>
    <submittedName>
        <fullName evidence="1">Uncharacterized protein</fullName>
    </submittedName>
</protein>
<dbReference type="EMBL" id="JBBPBK010000012">
    <property type="protein sequence ID" value="KAK9273912.1"/>
    <property type="molecule type" value="Genomic_DNA"/>
</dbReference>
<organism evidence="1 2">
    <name type="scientific">Liquidambar formosana</name>
    <name type="common">Formosan gum</name>
    <dbReference type="NCBI Taxonomy" id="63359"/>
    <lineage>
        <taxon>Eukaryota</taxon>
        <taxon>Viridiplantae</taxon>
        <taxon>Streptophyta</taxon>
        <taxon>Embryophyta</taxon>
        <taxon>Tracheophyta</taxon>
        <taxon>Spermatophyta</taxon>
        <taxon>Magnoliopsida</taxon>
        <taxon>eudicotyledons</taxon>
        <taxon>Gunneridae</taxon>
        <taxon>Pentapetalae</taxon>
        <taxon>Saxifragales</taxon>
        <taxon>Altingiaceae</taxon>
        <taxon>Liquidambar</taxon>
    </lineage>
</organism>
<comment type="caution">
    <text evidence="1">The sequence shown here is derived from an EMBL/GenBank/DDBJ whole genome shotgun (WGS) entry which is preliminary data.</text>
</comment>
<dbReference type="Proteomes" id="UP001415857">
    <property type="component" value="Unassembled WGS sequence"/>
</dbReference>